<dbReference type="Gene3D" id="3.10.10.10">
    <property type="entry name" value="HIV Type 1 Reverse Transcriptase, subunit A, domain 1"/>
    <property type="match status" value="1"/>
</dbReference>
<proteinExistence type="predicted"/>
<organism evidence="2 3">
    <name type="scientific">Pisum sativum</name>
    <name type="common">Garden pea</name>
    <name type="synonym">Lathyrus oleraceus</name>
    <dbReference type="NCBI Taxonomy" id="3888"/>
    <lineage>
        <taxon>Eukaryota</taxon>
        <taxon>Viridiplantae</taxon>
        <taxon>Streptophyta</taxon>
        <taxon>Embryophyta</taxon>
        <taxon>Tracheophyta</taxon>
        <taxon>Spermatophyta</taxon>
        <taxon>Magnoliopsida</taxon>
        <taxon>eudicotyledons</taxon>
        <taxon>Gunneridae</taxon>
        <taxon>Pentapetalae</taxon>
        <taxon>rosids</taxon>
        <taxon>fabids</taxon>
        <taxon>Fabales</taxon>
        <taxon>Fabaceae</taxon>
        <taxon>Papilionoideae</taxon>
        <taxon>50 kb inversion clade</taxon>
        <taxon>NPAAA clade</taxon>
        <taxon>Hologalegina</taxon>
        <taxon>IRL clade</taxon>
        <taxon>Fabeae</taxon>
        <taxon>Lathyrus</taxon>
    </lineage>
</organism>
<dbReference type="SUPFAM" id="SSF56672">
    <property type="entry name" value="DNA/RNA polymerases"/>
    <property type="match status" value="1"/>
</dbReference>
<dbReference type="InterPro" id="IPR043502">
    <property type="entry name" value="DNA/RNA_pol_sf"/>
</dbReference>
<dbReference type="Proteomes" id="UP001058974">
    <property type="component" value="Chromosome 5"/>
</dbReference>
<evidence type="ECO:0000313" key="3">
    <source>
        <dbReference type="Proteomes" id="UP001058974"/>
    </source>
</evidence>
<accession>A0A9D4WXN1</accession>
<dbReference type="InterPro" id="IPR032567">
    <property type="entry name" value="RTL1-rel"/>
</dbReference>
<feature type="compositionally biased region" description="Basic residues" evidence="1">
    <location>
        <begin position="85"/>
        <end position="101"/>
    </location>
</feature>
<evidence type="ECO:0000256" key="1">
    <source>
        <dbReference type="SAM" id="MobiDB-lite"/>
    </source>
</evidence>
<dbReference type="EMBL" id="JAMSHJ010000005">
    <property type="protein sequence ID" value="KAI5409667.1"/>
    <property type="molecule type" value="Genomic_DNA"/>
</dbReference>
<dbReference type="PANTHER" id="PTHR15503:SF45">
    <property type="entry name" value="RNA-DIRECTED DNA POLYMERASE HOMOLOG"/>
    <property type="match status" value="1"/>
</dbReference>
<keyword evidence="3" id="KW-1185">Reference proteome</keyword>
<protein>
    <recommendedName>
        <fullName evidence="4">Cellular nucleic acid-binding protein</fullName>
    </recommendedName>
</protein>
<sequence>MLLATLEAKDKLAICDLAVVCDFPDVFPEEVNELPPEREVEFSIDLVPGTRPISMAPYRMSAVELTELKSQLEDMLDKKFIRPKKRLKKRKRAKRQSKRKKVGEEKSLKLKDCRINSVVISRTYSFLRNRNRRSGSPPTAENAENSAFCFVLAQEQLSVLC</sequence>
<dbReference type="Gramene" id="Psat05G0520200-T1">
    <property type="protein sequence ID" value="KAI5409667.1"/>
    <property type="gene ID" value="KIW84_055202"/>
</dbReference>
<feature type="region of interest" description="Disordered" evidence="1">
    <location>
        <begin position="85"/>
        <end position="105"/>
    </location>
</feature>
<dbReference type="PANTHER" id="PTHR15503">
    <property type="entry name" value="LDOC1 RELATED"/>
    <property type="match status" value="1"/>
</dbReference>
<dbReference type="AlphaFoldDB" id="A0A9D4WXN1"/>
<reference evidence="2 3" key="1">
    <citation type="journal article" date="2022" name="Nat. Genet.">
        <title>Improved pea reference genome and pan-genome highlight genomic features and evolutionary characteristics.</title>
        <authorList>
            <person name="Yang T."/>
            <person name="Liu R."/>
            <person name="Luo Y."/>
            <person name="Hu S."/>
            <person name="Wang D."/>
            <person name="Wang C."/>
            <person name="Pandey M.K."/>
            <person name="Ge S."/>
            <person name="Xu Q."/>
            <person name="Li N."/>
            <person name="Li G."/>
            <person name="Huang Y."/>
            <person name="Saxena R.K."/>
            <person name="Ji Y."/>
            <person name="Li M."/>
            <person name="Yan X."/>
            <person name="He Y."/>
            <person name="Liu Y."/>
            <person name="Wang X."/>
            <person name="Xiang C."/>
            <person name="Varshney R.K."/>
            <person name="Ding H."/>
            <person name="Gao S."/>
            <person name="Zong X."/>
        </authorList>
    </citation>
    <scope>NUCLEOTIDE SEQUENCE [LARGE SCALE GENOMIC DNA]</scope>
    <source>
        <strain evidence="2 3">cv. Zhongwan 6</strain>
    </source>
</reference>
<comment type="caution">
    <text evidence="2">The sequence shown here is derived from an EMBL/GenBank/DDBJ whole genome shotgun (WGS) entry which is preliminary data.</text>
</comment>
<evidence type="ECO:0008006" key="4">
    <source>
        <dbReference type="Google" id="ProtNLM"/>
    </source>
</evidence>
<name>A0A9D4WXN1_PEA</name>
<gene>
    <name evidence="2" type="ORF">KIW84_055202</name>
</gene>
<evidence type="ECO:0000313" key="2">
    <source>
        <dbReference type="EMBL" id="KAI5409667.1"/>
    </source>
</evidence>